<dbReference type="Gene3D" id="1.10.287.1170">
    <property type="entry name" value="glycoside hydrolase family 81 endo-[beta] glucanase"/>
    <property type="match status" value="1"/>
</dbReference>
<dbReference type="GO" id="GO:0071555">
    <property type="term" value="P:cell wall organization"/>
    <property type="evidence" value="ECO:0007669"/>
    <property type="project" value="UniProtKB-KW"/>
</dbReference>
<evidence type="ECO:0000256" key="3">
    <source>
        <dbReference type="ARBA" id="ARBA00012780"/>
    </source>
</evidence>
<dbReference type="eggNOG" id="KOG2254">
    <property type="taxonomic scope" value="Eukaryota"/>
</dbReference>
<comment type="similarity">
    <text evidence="2">Belongs to the glycosyl hydrolase 81 family.</text>
</comment>
<dbReference type="Pfam" id="PF17652">
    <property type="entry name" value="Glyco_hydro81C"/>
    <property type="match status" value="1"/>
</dbReference>
<feature type="domain" description="Glycosyl hydrolase family 81 C-terminal" evidence="10">
    <location>
        <begin position="378"/>
        <end position="706"/>
    </location>
</feature>
<accession>A0A024UFY7</accession>
<evidence type="ECO:0000259" key="9">
    <source>
        <dbReference type="Pfam" id="PF03639"/>
    </source>
</evidence>
<dbReference type="EMBL" id="KI913957">
    <property type="protein sequence ID" value="ETW04538.1"/>
    <property type="molecule type" value="Genomic_DNA"/>
</dbReference>
<evidence type="ECO:0000256" key="5">
    <source>
        <dbReference type="ARBA" id="ARBA00023277"/>
    </source>
</evidence>
<dbReference type="PANTHER" id="PTHR31983:SF0">
    <property type="entry name" value="GLUCAN ENDO-1,3-BETA-D-GLUCOSIDASE 2"/>
    <property type="match status" value="1"/>
</dbReference>
<dbReference type="PANTHER" id="PTHR31983">
    <property type="entry name" value="ENDO-1,3(4)-BETA-GLUCANASE 1"/>
    <property type="match status" value="1"/>
</dbReference>
<feature type="domain" description="Glycosyl hydrolase family 81 N-terminal" evidence="9">
    <location>
        <begin position="39"/>
        <end position="332"/>
    </location>
</feature>
<dbReference type="GO" id="GO:0042973">
    <property type="term" value="F:glucan endo-1,3-beta-D-glucosidase activity"/>
    <property type="evidence" value="ECO:0007669"/>
    <property type="project" value="UniProtKB-EC"/>
</dbReference>
<keyword evidence="6" id="KW-0326">Glycosidase</keyword>
<dbReference type="InterPro" id="IPR040720">
    <property type="entry name" value="GH81_C"/>
</dbReference>
<protein>
    <recommendedName>
        <fullName evidence="3">glucan endo-1,3-beta-D-glucosidase</fullName>
        <ecNumber evidence="3">3.2.1.39</ecNumber>
    </recommendedName>
</protein>
<keyword evidence="7" id="KW-0961">Cell wall biogenesis/degradation</keyword>
<keyword evidence="5" id="KW-0119">Carbohydrate metabolism</keyword>
<evidence type="ECO:0000256" key="8">
    <source>
        <dbReference type="ARBA" id="ARBA00023326"/>
    </source>
</evidence>
<evidence type="ECO:0000256" key="4">
    <source>
        <dbReference type="ARBA" id="ARBA00022801"/>
    </source>
</evidence>
<proteinExistence type="inferred from homology"/>
<evidence type="ECO:0000313" key="11">
    <source>
        <dbReference type="EMBL" id="ETW04538.1"/>
    </source>
</evidence>
<evidence type="ECO:0000256" key="7">
    <source>
        <dbReference type="ARBA" id="ARBA00023316"/>
    </source>
</evidence>
<dbReference type="STRING" id="157072.A0A024UFY7"/>
<dbReference type="AlphaFoldDB" id="A0A024UFY7"/>
<gene>
    <name evidence="11" type="ORF">H310_03772</name>
</gene>
<sequence>MGTWMSSPMEHKNTSPPDPTLFAATDALKAFISPTNVSLDKACGPVPTNKWWGNLLSCNAAGRLDPVYPSPYTVCIDNIAATIACSYLYDCMHQGPINVNGAISYYFFPRCCHLLFHCDAPGVRFFVEDWDDLTVQVALTDGKTQFLRSVMALGQAFMTIQHSNVPICLSSECAIVSVNGQLIAEGFVYKGRSDAGKLVLGLNNGQRWLLCWSSCASDALTFTFTNQTLKSSAAFNGIVQAAIVPSDEALTVLEQYAGGYVHRGQVTLDSVHGFHYKWVIQPPTAKSALHFVLEHHKTLLTFHTQAVNLMVHSHTRGPMHAYTIEHGTSWNFAFSPDEEEKVAACAQFDPPRDPSVQDVIDNRVVDILRAEVDAATWVMPPGYYFRGKALQKYGSMCLLAAKLAQFKELEPLGIGSIASTALTKFKGLLDTLTTPSVEFPLVYDQVYKGIITSEGFAKHDVHVEFGNAVYNDHHYHYGYFIMAVAIAFHLDASYMHANTRLLEWTATLVRDVMSADDACFPRFRTFDWFLGHSMSHGVTCMVDGKDEESTSEEINCLYACGLWAQVTQNSSLRDVSRVMLKLASLAHRTYFFMSHSNVTHPPAFRPNKVSGILFENKCDYTTWFSANRECIHGIQMLPVSPVLEYSRPSFFVVEEWNEVLSKLDLPSTNAWTSLLVANSSVMSARDACKKLQDCAMDDGLSRAYALYFSLTRPSH</sequence>
<dbReference type="GeneID" id="20080822"/>
<keyword evidence="4" id="KW-0378">Hydrolase</keyword>
<evidence type="ECO:0000256" key="6">
    <source>
        <dbReference type="ARBA" id="ARBA00023295"/>
    </source>
</evidence>
<dbReference type="Gene3D" id="2.70.98.30">
    <property type="entry name" value="Golgi alpha-mannosidase II, domain 4"/>
    <property type="match status" value="1"/>
</dbReference>
<dbReference type="RefSeq" id="XP_008865977.1">
    <property type="nucleotide sequence ID" value="XM_008867755.1"/>
</dbReference>
<dbReference type="PROSITE" id="PS52008">
    <property type="entry name" value="GH81"/>
    <property type="match status" value="1"/>
</dbReference>
<dbReference type="Pfam" id="PF03639">
    <property type="entry name" value="Glyco_hydro_81"/>
    <property type="match status" value="1"/>
</dbReference>
<name>A0A024UFY7_9STRA</name>
<dbReference type="GO" id="GO:0052861">
    <property type="term" value="F:endo-1,3(4)-beta-glucanase activity"/>
    <property type="evidence" value="ECO:0007669"/>
    <property type="project" value="InterPro"/>
</dbReference>
<dbReference type="InterPro" id="IPR040451">
    <property type="entry name" value="GH81_N"/>
</dbReference>
<organism evidence="11">
    <name type="scientific">Aphanomyces invadans</name>
    <dbReference type="NCBI Taxonomy" id="157072"/>
    <lineage>
        <taxon>Eukaryota</taxon>
        <taxon>Sar</taxon>
        <taxon>Stramenopiles</taxon>
        <taxon>Oomycota</taxon>
        <taxon>Saprolegniomycetes</taxon>
        <taxon>Saprolegniales</taxon>
        <taxon>Verrucalvaceae</taxon>
        <taxon>Aphanomyces</taxon>
    </lineage>
</organism>
<reference evidence="11" key="1">
    <citation type="submission" date="2013-12" db="EMBL/GenBank/DDBJ databases">
        <title>The Genome Sequence of Aphanomyces invadans NJM9701.</title>
        <authorList>
            <consortium name="The Broad Institute Genomics Platform"/>
            <person name="Russ C."/>
            <person name="Tyler B."/>
            <person name="van West P."/>
            <person name="Dieguez-Uribeondo J."/>
            <person name="Young S.K."/>
            <person name="Zeng Q."/>
            <person name="Gargeya S."/>
            <person name="Fitzgerald M."/>
            <person name="Abouelleil A."/>
            <person name="Alvarado L."/>
            <person name="Chapman S.B."/>
            <person name="Gainer-Dewar J."/>
            <person name="Goldberg J."/>
            <person name="Griggs A."/>
            <person name="Gujja S."/>
            <person name="Hansen M."/>
            <person name="Howarth C."/>
            <person name="Imamovic A."/>
            <person name="Ireland A."/>
            <person name="Larimer J."/>
            <person name="McCowan C."/>
            <person name="Murphy C."/>
            <person name="Pearson M."/>
            <person name="Poon T.W."/>
            <person name="Priest M."/>
            <person name="Roberts A."/>
            <person name="Saif S."/>
            <person name="Shea T."/>
            <person name="Sykes S."/>
            <person name="Wortman J."/>
            <person name="Nusbaum C."/>
            <person name="Birren B."/>
        </authorList>
    </citation>
    <scope>NUCLEOTIDE SEQUENCE [LARGE SCALE GENOMIC DNA]</scope>
    <source>
        <strain evidence="11">NJM9701</strain>
    </source>
</reference>
<evidence type="ECO:0000256" key="2">
    <source>
        <dbReference type="ARBA" id="ARBA00010730"/>
    </source>
</evidence>
<dbReference type="VEuPathDB" id="FungiDB:H310_03772"/>
<dbReference type="InterPro" id="IPR005200">
    <property type="entry name" value="Endo-beta-glucanase"/>
</dbReference>
<dbReference type="GO" id="GO:0000272">
    <property type="term" value="P:polysaccharide catabolic process"/>
    <property type="evidence" value="ECO:0007669"/>
    <property type="project" value="UniProtKB-KW"/>
</dbReference>
<evidence type="ECO:0000256" key="1">
    <source>
        <dbReference type="ARBA" id="ARBA00000382"/>
    </source>
</evidence>
<comment type="catalytic activity">
    <reaction evidence="1">
        <text>Hydrolysis of (1-&gt;3)-beta-D-glucosidic linkages in (1-&gt;3)-beta-D-glucans.</text>
        <dbReference type="EC" id="3.2.1.39"/>
    </reaction>
</comment>
<evidence type="ECO:0000259" key="10">
    <source>
        <dbReference type="Pfam" id="PF17652"/>
    </source>
</evidence>
<dbReference type="Gene3D" id="1.20.5.420">
    <property type="entry name" value="Immunoglobulin FC, subunit C"/>
    <property type="match status" value="1"/>
</dbReference>
<dbReference type="EC" id="3.2.1.39" evidence="3"/>
<dbReference type="OrthoDB" id="74667at2759"/>
<keyword evidence="8" id="KW-0624">Polysaccharide degradation</keyword>